<dbReference type="Proteomes" id="UP001373496">
    <property type="component" value="Unassembled WGS sequence"/>
</dbReference>
<evidence type="ECO:0000256" key="3">
    <source>
        <dbReference type="ARBA" id="ARBA00022679"/>
    </source>
</evidence>
<accession>A0ABU8E4N9</accession>
<dbReference type="InterPro" id="IPR003362">
    <property type="entry name" value="Bact_transf"/>
</dbReference>
<gene>
    <name evidence="9" type="ORF">UXQ13_07425</name>
</gene>
<feature type="domain" description="Bacterial sugar transferase" evidence="8">
    <location>
        <begin position="290"/>
        <end position="478"/>
    </location>
</feature>
<keyword evidence="10" id="KW-1185">Reference proteome</keyword>
<evidence type="ECO:0000259" key="8">
    <source>
        <dbReference type="Pfam" id="PF02397"/>
    </source>
</evidence>
<comment type="caution">
    <text evidence="9">The sequence shown here is derived from an EMBL/GenBank/DDBJ whole genome shotgun (WGS) entry which is preliminary data.</text>
</comment>
<comment type="similarity">
    <text evidence="2">Belongs to the bacterial sugar transferase family.</text>
</comment>
<evidence type="ECO:0000256" key="2">
    <source>
        <dbReference type="ARBA" id="ARBA00006464"/>
    </source>
</evidence>
<dbReference type="Pfam" id="PF13727">
    <property type="entry name" value="CoA_binding_3"/>
    <property type="match status" value="1"/>
</dbReference>
<reference evidence="9 10" key="1">
    <citation type="submission" date="2024-03" db="EMBL/GenBank/DDBJ databases">
        <title>Draft genome sequence of Klenkia terrae.</title>
        <authorList>
            <person name="Duangmal K."/>
            <person name="Chantavorakit T."/>
        </authorList>
    </citation>
    <scope>NUCLEOTIDE SEQUENCE [LARGE SCALE GENOMIC DNA]</scope>
    <source>
        <strain evidence="9 10">JCM 17786</strain>
    </source>
</reference>
<evidence type="ECO:0000256" key="6">
    <source>
        <dbReference type="ARBA" id="ARBA00023136"/>
    </source>
</evidence>
<name>A0ABU8E4N9_9ACTN</name>
<dbReference type="NCBIfam" id="TIGR03025">
    <property type="entry name" value="EPS_sugtrans"/>
    <property type="match status" value="1"/>
</dbReference>
<evidence type="ECO:0000256" key="7">
    <source>
        <dbReference type="SAM" id="Phobius"/>
    </source>
</evidence>
<evidence type="ECO:0000256" key="1">
    <source>
        <dbReference type="ARBA" id="ARBA00004141"/>
    </source>
</evidence>
<dbReference type="EC" id="2.7.8.-" evidence="9"/>
<feature type="transmembrane region" description="Helical" evidence="7">
    <location>
        <begin position="118"/>
        <end position="138"/>
    </location>
</feature>
<feature type="transmembrane region" description="Helical" evidence="7">
    <location>
        <begin position="296"/>
        <end position="316"/>
    </location>
</feature>
<dbReference type="Pfam" id="PF02397">
    <property type="entry name" value="Bac_transf"/>
    <property type="match status" value="1"/>
</dbReference>
<keyword evidence="5 7" id="KW-1133">Transmembrane helix</keyword>
<proteinExistence type="inferred from homology"/>
<comment type="subcellular location">
    <subcellularLocation>
        <location evidence="1">Membrane</location>
        <topology evidence="1">Multi-pass membrane protein</topology>
    </subcellularLocation>
</comment>
<dbReference type="InterPro" id="IPR017475">
    <property type="entry name" value="EPS_sugar_tfrase"/>
</dbReference>
<evidence type="ECO:0000313" key="10">
    <source>
        <dbReference type="Proteomes" id="UP001373496"/>
    </source>
</evidence>
<dbReference type="PANTHER" id="PTHR30576:SF10">
    <property type="entry name" value="SLL5057 PROTEIN"/>
    <property type="match status" value="1"/>
</dbReference>
<dbReference type="PANTHER" id="PTHR30576">
    <property type="entry name" value="COLANIC BIOSYNTHESIS UDP-GLUCOSE LIPID CARRIER TRANSFERASE"/>
    <property type="match status" value="1"/>
</dbReference>
<keyword evidence="6 7" id="KW-0472">Membrane</keyword>
<feature type="transmembrane region" description="Helical" evidence="7">
    <location>
        <begin position="24"/>
        <end position="44"/>
    </location>
</feature>
<evidence type="ECO:0000256" key="4">
    <source>
        <dbReference type="ARBA" id="ARBA00022692"/>
    </source>
</evidence>
<feature type="transmembrane region" description="Helical" evidence="7">
    <location>
        <begin position="94"/>
        <end position="112"/>
    </location>
</feature>
<evidence type="ECO:0000256" key="5">
    <source>
        <dbReference type="ARBA" id="ARBA00022989"/>
    </source>
</evidence>
<dbReference type="Gene3D" id="3.40.50.720">
    <property type="entry name" value="NAD(P)-binding Rossmann-like Domain"/>
    <property type="match status" value="1"/>
</dbReference>
<sequence length="484" mass="53675">MEAFVRGQGAEARREWRSTYRRRLVLTDVLAAALATAVSYWFHFSANAPLDGVPQSAARFLAFTMPLGWLALMFVSRSYEERYLWLGPEEYRRVARAALALLGSAAFVSWALKIDLARGFTMTVIPLALFLTLLSRWVQRKVLHHQRIAGKHGQTTVIVGHRAAVAALHAQIDREAHHGYKVVGCIVPPAADGEPPTAFDGLPVLGDMTQVAEVVRRFDVDTVAVLPSPELDGSALRRLGWELESTKTELLLAPAVTEIVGTRVAIRPVAGLPLLHMERPEFTGPRRWAKTAFDKVVAAALILMTAPVLVAIALAVKVTSPGPVFFRHQRIGMDGEPFQVLKFRSMRPGAEHQVQDLFEASNEGNEVQFKMRTDPRVTRVGAVLRRYSLDELPQLFNVLGGSMSLVGPRPHVTREVEQYGVDMRRRLLVKPGITGLWQVSGRSDLSWDESVRIDVRYVENWSLSFDFMILAKTVGAVAKGSGAY</sequence>
<dbReference type="RefSeq" id="WP_225234189.1">
    <property type="nucleotide sequence ID" value="NZ_JBAPLV010000006.1"/>
</dbReference>
<protein>
    <submittedName>
        <fullName evidence="9">Sugar transferase</fullName>
        <ecNumber evidence="9">2.7.8.-</ecNumber>
    </submittedName>
</protein>
<keyword evidence="4 7" id="KW-0812">Transmembrane</keyword>
<keyword evidence="3 9" id="KW-0808">Transferase</keyword>
<dbReference type="EMBL" id="JBAPLV010000006">
    <property type="protein sequence ID" value="MEI4278293.1"/>
    <property type="molecule type" value="Genomic_DNA"/>
</dbReference>
<evidence type="ECO:0000313" key="9">
    <source>
        <dbReference type="EMBL" id="MEI4278293.1"/>
    </source>
</evidence>
<dbReference type="GO" id="GO:0016740">
    <property type="term" value="F:transferase activity"/>
    <property type="evidence" value="ECO:0007669"/>
    <property type="project" value="UniProtKB-KW"/>
</dbReference>
<organism evidence="9 10">
    <name type="scientific">Klenkia terrae</name>
    <dbReference type="NCBI Taxonomy" id="1052259"/>
    <lineage>
        <taxon>Bacteria</taxon>
        <taxon>Bacillati</taxon>
        <taxon>Actinomycetota</taxon>
        <taxon>Actinomycetes</taxon>
        <taxon>Geodermatophilales</taxon>
        <taxon>Geodermatophilaceae</taxon>
        <taxon>Klenkia</taxon>
    </lineage>
</organism>
<feature type="transmembrane region" description="Helical" evidence="7">
    <location>
        <begin position="56"/>
        <end position="74"/>
    </location>
</feature>